<dbReference type="Gene3D" id="3.40.630.30">
    <property type="match status" value="1"/>
</dbReference>
<keyword evidence="3" id="KW-1185">Reference proteome</keyword>
<sequence length="89" mass="10250">MGRRHDVLVRWNENAARCFIITCRCKSTLWNRKRGKGIGKKVMNALLKKCKELGIKWIQLSCAKGKQNFYKKLGFVERDSAATGMSLFL</sequence>
<dbReference type="Proteomes" id="UP000663981">
    <property type="component" value="Unassembled WGS sequence"/>
</dbReference>
<organism evidence="2 3">
    <name type="scientific">Metabacillus bambusae</name>
    <dbReference type="NCBI Taxonomy" id="2795218"/>
    <lineage>
        <taxon>Bacteria</taxon>
        <taxon>Bacillati</taxon>
        <taxon>Bacillota</taxon>
        <taxon>Bacilli</taxon>
        <taxon>Bacillales</taxon>
        <taxon>Bacillaceae</taxon>
        <taxon>Metabacillus</taxon>
    </lineage>
</organism>
<evidence type="ECO:0000313" key="2">
    <source>
        <dbReference type="EMBL" id="MBO1511117.1"/>
    </source>
</evidence>
<accession>A0ABS3MYK8</accession>
<dbReference type="InterPro" id="IPR000182">
    <property type="entry name" value="GNAT_dom"/>
</dbReference>
<proteinExistence type="predicted"/>
<feature type="domain" description="N-acetyltransferase" evidence="1">
    <location>
        <begin position="34"/>
        <end position="89"/>
    </location>
</feature>
<dbReference type="SUPFAM" id="SSF55729">
    <property type="entry name" value="Acyl-CoA N-acyltransferases (Nat)"/>
    <property type="match status" value="1"/>
</dbReference>
<dbReference type="CDD" id="cd04301">
    <property type="entry name" value="NAT_SF"/>
    <property type="match status" value="1"/>
</dbReference>
<dbReference type="PROSITE" id="PS51186">
    <property type="entry name" value="GNAT"/>
    <property type="match status" value="1"/>
</dbReference>
<dbReference type="InterPro" id="IPR016181">
    <property type="entry name" value="Acyl_CoA_acyltransferase"/>
</dbReference>
<protein>
    <submittedName>
        <fullName evidence="2">GNAT family N-acetyltransferase</fullName>
    </submittedName>
</protein>
<comment type="caution">
    <text evidence="2">The sequence shown here is derived from an EMBL/GenBank/DDBJ whole genome shotgun (WGS) entry which is preliminary data.</text>
</comment>
<dbReference type="Pfam" id="PF13508">
    <property type="entry name" value="Acetyltransf_7"/>
    <property type="match status" value="1"/>
</dbReference>
<reference evidence="2 3" key="1">
    <citation type="submission" date="2021-03" db="EMBL/GenBank/DDBJ databases">
        <title>Whole genome sequence of Metabacillus bambusae BG109.</title>
        <authorList>
            <person name="Jeong J.W."/>
        </authorList>
    </citation>
    <scope>NUCLEOTIDE SEQUENCE [LARGE SCALE GENOMIC DNA]</scope>
    <source>
        <strain evidence="2 3">BG109</strain>
    </source>
</reference>
<evidence type="ECO:0000259" key="1">
    <source>
        <dbReference type="PROSITE" id="PS51186"/>
    </source>
</evidence>
<evidence type="ECO:0000313" key="3">
    <source>
        <dbReference type="Proteomes" id="UP000663981"/>
    </source>
</evidence>
<gene>
    <name evidence="2" type="ORF">I7822_05400</name>
</gene>
<name>A0ABS3MYK8_9BACI</name>
<dbReference type="EMBL" id="JAGDEL010000003">
    <property type="protein sequence ID" value="MBO1511117.1"/>
    <property type="molecule type" value="Genomic_DNA"/>
</dbReference>